<dbReference type="SUPFAM" id="SSF46894">
    <property type="entry name" value="C-terminal effector domain of the bipartite response regulators"/>
    <property type="match status" value="1"/>
</dbReference>
<feature type="domain" description="HTH luxR-type" evidence="5">
    <location>
        <begin position="717"/>
        <end position="782"/>
    </location>
</feature>
<dbReference type="InterPro" id="IPR047738">
    <property type="entry name" value="SAV_2336-like_N"/>
</dbReference>
<comment type="caution">
    <text evidence="7">The sequence shown here is derived from an EMBL/GenBank/DDBJ whole genome shotgun (WGS) entry which is preliminary data.</text>
</comment>
<evidence type="ECO:0000256" key="1">
    <source>
        <dbReference type="ARBA" id="ARBA00022553"/>
    </source>
</evidence>
<dbReference type="SMART" id="SM00448">
    <property type="entry name" value="REC"/>
    <property type="match status" value="1"/>
</dbReference>
<dbReference type="InterPro" id="IPR001789">
    <property type="entry name" value="Sig_transdc_resp-reg_receiver"/>
</dbReference>
<dbReference type="NCBIfam" id="NF041121">
    <property type="entry name" value="SAV_2336_NTERM"/>
    <property type="match status" value="1"/>
</dbReference>
<dbReference type="InterPro" id="IPR058245">
    <property type="entry name" value="NreC/VraR/RcsB-like_REC"/>
</dbReference>
<dbReference type="Pfam" id="PF00196">
    <property type="entry name" value="GerE"/>
    <property type="match status" value="1"/>
</dbReference>
<dbReference type="PRINTS" id="PR00038">
    <property type="entry name" value="HTHLUXR"/>
</dbReference>
<proteinExistence type="predicted"/>
<dbReference type="PROSITE" id="PS00622">
    <property type="entry name" value="HTH_LUXR_1"/>
    <property type="match status" value="1"/>
</dbReference>
<gene>
    <name evidence="7" type="ORF">Pen02_82390</name>
</gene>
<reference evidence="7 8" key="1">
    <citation type="submission" date="2021-01" db="EMBL/GenBank/DDBJ databases">
        <title>Whole genome shotgun sequence of Plantactinospora endophytica NBRC 110450.</title>
        <authorList>
            <person name="Komaki H."/>
            <person name="Tamura T."/>
        </authorList>
    </citation>
    <scope>NUCLEOTIDE SEQUENCE [LARGE SCALE GENOMIC DNA]</scope>
    <source>
        <strain evidence="7 8">NBRC 110450</strain>
    </source>
</reference>
<evidence type="ECO:0000256" key="2">
    <source>
        <dbReference type="ARBA" id="ARBA00023125"/>
    </source>
</evidence>
<feature type="compositionally biased region" description="Pro residues" evidence="4">
    <location>
        <begin position="515"/>
        <end position="525"/>
    </location>
</feature>
<feature type="compositionally biased region" description="Low complexity" evidence="4">
    <location>
        <begin position="526"/>
        <end position="538"/>
    </location>
</feature>
<feature type="domain" description="Response regulatory" evidence="6">
    <location>
        <begin position="576"/>
        <end position="692"/>
    </location>
</feature>
<dbReference type="SMART" id="SM00421">
    <property type="entry name" value="HTH_LUXR"/>
    <property type="match status" value="1"/>
</dbReference>
<dbReference type="InterPro" id="IPR011006">
    <property type="entry name" value="CheY-like_superfamily"/>
</dbReference>
<evidence type="ECO:0000259" key="5">
    <source>
        <dbReference type="PROSITE" id="PS50043"/>
    </source>
</evidence>
<dbReference type="PROSITE" id="PS50110">
    <property type="entry name" value="RESPONSE_REGULATORY"/>
    <property type="match status" value="1"/>
</dbReference>
<keyword evidence="8" id="KW-1185">Reference proteome</keyword>
<feature type="region of interest" description="Disordered" evidence="4">
    <location>
        <begin position="37"/>
        <end position="60"/>
    </location>
</feature>
<dbReference type="PROSITE" id="PS50043">
    <property type="entry name" value="HTH_LUXR_2"/>
    <property type="match status" value="1"/>
</dbReference>
<dbReference type="Gene3D" id="3.40.50.2300">
    <property type="match status" value="1"/>
</dbReference>
<evidence type="ECO:0000313" key="8">
    <source>
        <dbReference type="Proteomes" id="UP000646749"/>
    </source>
</evidence>
<dbReference type="PANTHER" id="PTHR43214">
    <property type="entry name" value="TWO-COMPONENT RESPONSE REGULATOR"/>
    <property type="match status" value="1"/>
</dbReference>
<dbReference type="EMBL" id="BONW01000058">
    <property type="protein sequence ID" value="GIG93303.1"/>
    <property type="molecule type" value="Genomic_DNA"/>
</dbReference>
<evidence type="ECO:0000256" key="3">
    <source>
        <dbReference type="PROSITE-ProRule" id="PRU00169"/>
    </source>
</evidence>
<dbReference type="SUPFAM" id="SSF52172">
    <property type="entry name" value="CheY-like"/>
    <property type="match status" value="1"/>
</dbReference>
<keyword evidence="2" id="KW-0238">DNA-binding</keyword>
<evidence type="ECO:0000256" key="4">
    <source>
        <dbReference type="SAM" id="MobiDB-lite"/>
    </source>
</evidence>
<accession>A0ABQ4EF07</accession>
<feature type="region of interest" description="Disordered" evidence="4">
    <location>
        <begin position="511"/>
        <end position="567"/>
    </location>
</feature>
<protein>
    <recommendedName>
        <fullName evidence="9">DNA-binding response regulator</fullName>
    </recommendedName>
</protein>
<sequence>MTSGLAAALRAAGISPSVTDLAETLWLAQFIDSTAMPPASEPSAHGPGQPARSPDADGCVPVPVGTTPMPLPAGAPLYPYTSESDRLGDLTDALRIRGPRVPALRGALGLGRALRAVRRNVPSRHEMSVDEAETAEQIAEEGLWIPVLCAATEPEADLALIVDSSMSMAVWDGTVRELVLLMQRLAAFRAIRGYTVDPNENGRLSLLPLGGRVATPVDPDSIIDPTRRRLMIVVTDGIGSAWYDGRMDAQLQRWARVNRLQVIDLLPRRMWSATGIRTGTRPVSGATRRGDRVPVPVVELSLAALRRRAGSFGEARGAATLLPPDPSATVPPPIAEPAELVRRFLSLASPPAQQLAGYFTAAPLTLPSMRLIQQVMLPDSDTTHLAEVFVGGLLRQRFANRRQVDIDTVEFEFLPGVRDLLLDRTDRFDVIHVLSALSGYVTDRLGQPFDFPALLLDPDHAPIPDLRTGTLPIALITASVLRGLGPRFAGLADRLTTAASRSAVLAPPAAILAEPPSPPTSPAEPAPTTTASAATGPPRIELSLTPEASPEPGQVTEPGQSEMQQAAATTTAFVTRVLIVDRHPVVRRGLRTMLEGESWVSEVFEAATTAEAVSTAIGERIEVIAMDVTLPDGDGVDATARIIRSRPETKVLMLTAANDEEIVARALRAGARGYVLKDTDLDAVIDALRTVAQGGVVLGPGIGPSVLTALNRGPVELPAPFNQLTARERDILGRLAFGDTNAKIARHFGLSEKTVRNQLAAIFAKLGVTDRVQAALLARDVGIGS</sequence>
<dbReference type="InterPro" id="IPR016032">
    <property type="entry name" value="Sig_transdc_resp-reg_C-effctor"/>
</dbReference>
<evidence type="ECO:0000259" key="6">
    <source>
        <dbReference type="PROSITE" id="PS50110"/>
    </source>
</evidence>
<dbReference type="RefSeq" id="WP_239142026.1">
    <property type="nucleotide sequence ID" value="NZ_BONW01000058.1"/>
</dbReference>
<keyword evidence="1 3" id="KW-0597">Phosphoprotein</keyword>
<evidence type="ECO:0000313" key="7">
    <source>
        <dbReference type="EMBL" id="GIG93303.1"/>
    </source>
</evidence>
<dbReference type="CDD" id="cd17535">
    <property type="entry name" value="REC_NarL-like"/>
    <property type="match status" value="1"/>
</dbReference>
<dbReference type="Proteomes" id="UP000646749">
    <property type="component" value="Unassembled WGS sequence"/>
</dbReference>
<name>A0ABQ4EF07_9ACTN</name>
<organism evidence="7 8">
    <name type="scientific">Plantactinospora endophytica</name>
    <dbReference type="NCBI Taxonomy" id="673535"/>
    <lineage>
        <taxon>Bacteria</taxon>
        <taxon>Bacillati</taxon>
        <taxon>Actinomycetota</taxon>
        <taxon>Actinomycetes</taxon>
        <taxon>Micromonosporales</taxon>
        <taxon>Micromonosporaceae</taxon>
        <taxon>Plantactinospora</taxon>
    </lineage>
</organism>
<dbReference type="Pfam" id="PF00072">
    <property type="entry name" value="Response_reg"/>
    <property type="match status" value="1"/>
</dbReference>
<dbReference type="CDD" id="cd06170">
    <property type="entry name" value="LuxR_C_like"/>
    <property type="match status" value="1"/>
</dbReference>
<evidence type="ECO:0008006" key="9">
    <source>
        <dbReference type="Google" id="ProtNLM"/>
    </source>
</evidence>
<dbReference type="InterPro" id="IPR000792">
    <property type="entry name" value="Tscrpt_reg_LuxR_C"/>
</dbReference>
<dbReference type="InterPro" id="IPR039420">
    <property type="entry name" value="WalR-like"/>
</dbReference>
<feature type="modified residue" description="4-aspartylphosphate" evidence="3">
    <location>
        <position position="627"/>
    </location>
</feature>